<name>A0A158R6E8_TAEAS</name>
<dbReference type="PANTHER" id="PTHR24173:SF74">
    <property type="entry name" value="ANKYRIN REPEAT DOMAIN-CONTAINING PROTEIN 16"/>
    <property type="match status" value="1"/>
</dbReference>
<protein>
    <submittedName>
        <fullName evidence="8">ANK_REP_REGION domain-containing protein</fullName>
    </submittedName>
</protein>
<dbReference type="InterPro" id="IPR036770">
    <property type="entry name" value="Ankyrin_rpt-contain_sf"/>
</dbReference>
<feature type="repeat" description="ANK" evidence="3">
    <location>
        <begin position="494"/>
        <end position="526"/>
    </location>
</feature>
<evidence type="ECO:0000259" key="5">
    <source>
        <dbReference type="Pfam" id="PF09429"/>
    </source>
</evidence>
<accession>A0A158R6E8</accession>
<dbReference type="PROSITE" id="PS50297">
    <property type="entry name" value="ANK_REP_REGION"/>
    <property type="match status" value="2"/>
</dbReference>
<dbReference type="InterPro" id="IPR002110">
    <property type="entry name" value="Ankyrin_rpt"/>
</dbReference>
<feature type="domain" description="Wbp11/ELF5/Saf1 N-terminal" evidence="5">
    <location>
        <begin position="12"/>
        <end position="78"/>
    </location>
</feature>
<proteinExistence type="predicted"/>
<organism evidence="8">
    <name type="scientific">Taenia asiatica</name>
    <name type="common">Asian tapeworm</name>
    <dbReference type="NCBI Taxonomy" id="60517"/>
    <lineage>
        <taxon>Eukaryota</taxon>
        <taxon>Metazoa</taxon>
        <taxon>Spiralia</taxon>
        <taxon>Lophotrochozoa</taxon>
        <taxon>Platyhelminthes</taxon>
        <taxon>Cestoda</taxon>
        <taxon>Eucestoda</taxon>
        <taxon>Cyclophyllidea</taxon>
        <taxon>Taeniidae</taxon>
        <taxon>Taenia</taxon>
    </lineage>
</organism>
<dbReference type="OrthoDB" id="6251518at2759"/>
<dbReference type="WBParaSite" id="TASK_0000010601-mRNA-1">
    <property type="protein sequence ID" value="TASK_0000010601-mRNA-1"/>
    <property type="gene ID" value="TASK_0000010601"/>
</dbReference>
<feature type="compositionally biased region" description="Basic and acidic residues" evidence="4">
    <location>
        <begin position="210"/>
        <end position="221"/>
    </location>
</feature>
<dbReference type="SUPFAM" id="SSF48403">
    <property type="entry name" value="Ankyrin repeat"/>
    <property type="match status" value="1"/>
</dbReference>
<evidence type="ECO:0000256" key="4">
    <source>
        <dbReference type="SAM" id="MobiDB-lite"/>
    </source>
</evidence>
<evidence type="ECO:0000313" key="8">
    <source>
        <dbReference type="WBParaSite" id="TASK_0000010601-mRNA-1"/>
    </source>
</evidence>
<dbReference type="InterPro" id="IPR019007">
    <property type="entry name" value="Wbp11/ELF5/Saf1_N"/>
</dbReference>
<feature type="compositionally biased region" description="Basic residues" evidence="4">
    <location>
        <begin position="1139"/>
        <end position="1148"/>
    </location>
</feature>
<evidence type="ECO:0000313" key="7">
    <source>
        <dbReference type="Proteomes" id="UP000282613"/>
    </source>
</evidence>
<feature type="region of interest" description="Disordered" evidence="4">
    <location>
        <begin position="1136"/>
        <end position="1195"/>
    </location>
</feature>
<gene>
    <name evidence="6" type="ORF">TASK_LOCUS107</name>
</gene>
<dbReference type="PANTHER" id="PTHR24173">
    <property type="entry name" value="ANKYRIN REPEAT CONTAINING"/>
    <property type="match status" value="1"/>
</dbReference>
<keyword evidence="1" id="KW-0677">Repeat</keyword>
<feature type="repeat" description="ANK" evidence="3">
    <location>
        <begin position="528"/>
        <end position="560"/>
    </location>
</feature>
<feature type="region of interest" description="Disordered" evidence="4">
    <location>
        <begin position="977"/>
        <end position="1024"/>
    </location>
</feature>
<dbReference type="STRING" id="60517.A0A158R6E8"/>
<feature type="compositionally biased region" description="Pro residues" evidence="4">
    <location>
        <begin position="177"/>
        <end position="199"/>
    </location>
</feature>
<keyword evidence="2 3" id="KW-0040">ANK repeat</keyword>
<dbReference type="Pfam" id="PF09429">
    <property type="entry name" value="Wbp11"/>
    <property type="match status" value="1"/>
</dbReference>
<reference evidence="8" key="1">
    <citation type="submission" date="2016-04" db="UniProtKB">
        <authorList>
            <consortium name="WormBaseParasite"/>
        </authorList>
    </citation>
    <scope>IDENTIFICATION</scope>
</reference>
<dbReference type="SMART" id="SM00248">
    <property type="entry name" value="ANK"/>
    <property type="match status" value="5"/>
</dbReference>
<dbReference type="GO" id="GO:0006396">
    <property type="term" value="P:RNA processing"/>
    <property type="evidence" value="ECO:0007669"/>
    <property type="project" value="InterPro"/>
</dbReference>
<feature type="compositionally biased region" description="Polar residues" evidence="4">
    <location>
        <begin position="1"/>
        <end position="11"/>
    </location>
</feature>
<keyword evidence="7" id="KW-1185">Reference proteome</keyword>
<feature type="region of interest" description="Disordered" evidence="4">
    <location>
        <begin position="1"/>
        <end position="35"/>
    </location>
</feature>
<feature type="compositionally biased region" description="Polar residues" evidence="4">
    <location>
        <begin position="977"/>
        <end position="986"/>
    </location>
</feature>
<sequence length="1331" mass="143718">MGRRSINTTKSGKYMNPTDQARKEARKRELKKNKKQRIAVRHAVLKSKDALQLLEEASMYDKQEYDPNVQSSLNERVLQGKRKRLLETFDNLVTLYKKEDPEYAKDLLRARKDYDKRRHDMMLYYEQVKLAERTKASDIPLPDLPPSQLSLPPSEIPMPMGISLSFTKGILKKPLSIPGPPPGAVPIGRKPPGPPPLPIPDLTDSESEDTDGRPDSTKQRRIRFAENDVQASGFLPGLPTSQIPLPPVGAGVPGFPGVVAPGYPSTTGLRINMHNSGGAVLSAPPTMNPLPLHHLEPGSGDPGAGGSSGTTIEAKPQLKNLIGDATRFVPTSLKVRRTVKDARGRLIQVGGGISSSGIRSGSSLSPSQRLGSVPGGALGVPASVVSSKPNVTNKDAAYEEFMREMEGLLYSQQHLIIENWTGRTMNEAIRWQLINATLNGDSQRLRSLLSKQVRIDFVQACQLFHLAAACGSTDNLKTLLAFMPSINVNSRDEVGCTALHKAASAGHREVIHFLIYHGAQIDLQEYLFGNTCLHTAVRYGRTGVVKILLAASANVVATNCDLETPLHIAASLKRTKIARCLLAVNTGCESIPVTDTLTRMSGGGLQKRQSSPLPLPLHLSPSAVQAALWMRNVQGETPLEVAKRRLRGGGGGSSRDMITLLLNRMNVAGCCSHYENGPAKLFPRLSASGGDGGVGGNAPDTLLATPYMSTDLIYSPVQKKTTFRSAFKNRKLPKNPTTVALNCKTFSNGQFHQELKPSNEDQMTSATNRLHRSQIISADNVSTLCAHETAAENPAYLSSGLKTKSRFFRRSLLGSLFKREYGKISLPALTGEMKKSESSQLPASGISKCVGNTETPLLKMPTSISVSEALNESHSSSFTGRSVLQEVRLQKPTFYCHRIDVISPLFTNRPKFHFHKLLSNSYFHLEVLGRDISPKIYSNLSATDFAYIFLHQISLSTDDPLQDSLLLGRFQRLPLPQNSESTSAGVSSVHLPEDVTMSNRSSDRDRTSLHPASPPHPNLTSCASLSGCASGSSGGGGGAGVGGSGERTRPRFVVRFDLDADGDAHADSAPVAHGRQLSVQVYRDLAGNLKKGPAGPSSGCNCVQRQADYFAGKVPDFVPCATHSYLEFRASSADLRNSKPPRMRKPRPGRVDATNTPAAIGRKQWIRSRSDESLSASGRVGKEPPTSSAPHKKPAAIKKNLHSADPLPDACGRNSNGRPVSVTYEDITAWPLGGHQVQPTLGNGEVSQESASQQKMTKSKSYNGQMASAVDATVTQASNADVIDTRMMHQMAGTTPLYLSCRNIGGKMGLSVGRFSPALPALIANKWSPVT</sequence>
<feature type="region of interest" description="Disordered" evidence="4">
    <location>
        <begin position="173"/>
        <end position="221"/>
    </location>
</feature>
<dbReference type="Pfam" id="PF12796">
    <property type="entry name" value="Ank_2"/>
    <property type="match status" value="2"/>
</dbReference>
<evidence type="ECO:0000256" key="1">
    <source>
        <dbReference type="ARBA" id="ARBA00022737"/>
    </source>
</evidence>
<dbReference type="Gene3D" id="1.25.40.20">
    <property type="entry name" value="Ankyrin repeat-containing domain"/>
    <property type="match status" value="1"/>
</dbReference>
<evidence type="ECO:0000256" key="2">
    <source>
        <dbReference type="ARBA" id="ARBA00023043"/>
    </source>
</evidence>
<reference evidence="6 7" key="2">
    <citation type="submission" date="2018-11" db="EMBL/GenBank/DDBJ databases">
        <authorList>
            <consortium name="Pathogen Informatics"/>
        </authorList>
    </citation>
    <scope>NUCLEOTIDE SEQUENCE [LARGE SCALE GENOMIC DNA]</scope>
</reference>
<evidence type="ECO:0000313" key="6">
    <source>
        <dbReference type="EMBL" id="VDK20245.1"/>
    </source>
</evidence>
<dbReference type="EMBL" id="UYRS01000009">
    <property type="protein sequence ID" value="VDK20245.1"/>
    <property type="molecule type" value="Genomic_DNA"/>
</dbReference>
<dbReference type="PROSITE" id="PS50088">
    <property type="entry name" value="ANK_REPEAT"/>
    <property type="match status" value="2"/>
</dbReference>
<dbReference type="Proteomes" id="UP000282613">
    <property type="component" value="Unassembled WGS sequence"/>
</dbReference>
<evidence type="ECO:0000256" key="3">
    <source>
        <dbReference type="PROSITE-ProRule" id="PRU00023"/>
    </source>
</evidence>